<gene>
    <name evidence="6" type="ORF">MICPUN_60055</name>
</gene>
<dbReference type="InterPro" id="IPR046342">
    <property type="entry name" value="CBS_dom_sf"/>
</dbReference>
<evidence type="ECO:0000259" key="5">
    <source>
        <dbReference type="PROSITE" id="PS51371"/>
    </source>
</evidence>
<keyword evidence="2 3" id="KW-0129">CBS domain</keyword>
<evidence type="ECO:0000313" key="6">
    <source>
        <dbReference type="EMBL" id="ACO65197.1"/>
    </source>
</evidence>
<evidence type="ECO:0000256" key="4">
    <source>
        <dbReference type="SAM" id="MobiDB-lite"/>
    </source>
</evidence>
<keyword evidence="7" id="KW-1185">Reference proteome</keyword>
<feature type="region of interest" description="Disordered" evidence="4">
    <location>
        <begin position="394"/>
        <end position="419"/>
    </location>
</feature>
<evidence type="ECO:0000256" key="3">
    <source>
        <dbReference type="PROSITE-ProRule" id="PRU00703"/>
    </source>
</evidence>
<keyword evidence="1" id="KW-0677">Repeat</keyword>
<dbReference type="GO" id="GO:0005737">
    <property type="term" value="C:cytoplasm"/>
    <property type="evidence" value="ECO:0007669"/>
    <property type="project" value="TreeGrafter"/>
</dbReference>
<proteinExistence type="predicted"/>
<dbReference type="GO" id="GO:0005634">
    <property type="term" value="C:nucleus"/>
    <property type="evidence" value="ECO:0007669"/>
    <property type="project" value="TreeGrafter"/>
</dbReference>
<dbReference type="EMBL" id="CP001328">
    <property type="protein sequence ID" value="ACO65197.1"/>
    <property type="molecule type" value="Genomic_DNA"/>
</dbReference>
<evidence type="ECO:0000313" key="7">
    <source>
        <dbReference type="Proteomes" id="UP000002009"/>
    </source>
</evidence>
<dbReference type="InParanoid" id="C1EAF5"/>
<dbReference type="Pfam" id="PF00571">
    <property type="entry name" value="CBS"/>
    <property type="match status" value="2"/>
</dbReference>
<dbReference type="SUPFAM" id="SSF54631">
    <property type="entry name" value="CBS-domain pair"/>
    <property type="match status" value="2"/>
</dbReference>
<protein>
    <recommendedName>
        <fullName evidence="5">CBS domain-containing protein</fullName>
    </recommendedName>
</protein>
<dbReference type="InterPro" id="IPR000644">
    <property type="entry name" value="CBS_dom"/>
</dbReference>
<dbReference type="SMART" id="SM00116">
    <property type="entry name" value="CBS"/>
    <property type="match status" value="2"/>
</dbReference>
<reference evidence="6 7" key="1">
    <citation type="journal article" date="2009" name="Science">
        <title>Green evolution and dynamic adaptations revealed by genomes of the marine picoeukaryotes Micromonas.</title>
        <authorList>
            <person name="Worden A.Z."/>
            <person name="Lee J.H."/>
            <person name="Mock T."/>
            <person name="Rouze P."/>
            <person name="Simmons M.P."/>
            <person name="Aerts A.L."/>
            <person name="Allen A.E."/>
            <person name="Cuvelier M.L."/>
            <person name="Derelle E."/>
            <person name="Everett M.V."/>
            <person name="Foulon E."/>
            <person name="Grimwood J."/>
            <person name="Gundlach H."/>
            <person name="Henrissat B."/>
            <person name="Napoli C."/>
            <person name="McDonald S.M."/>
            <person name="Parker M.S."/>
            <person name="Rombauts S."/>
            <person name="Salamov A."/>
            <person name="Von Dassow P."/>
            <person name="Badger J.H."/>
            <person name="Coutinho P.M."/>
            <person name="Demir E."/>
            <person name="Dubchak I."/>
            <person name="Gentemann C."/>
            <person name="Eikrem W."/>
            <person name="Gready J.E."/>
            <person name="John U."/>
            <person name="Lanier W."/>
            <person name="Lindquist E.A."/>
            <person name="Lucas S."/>
            <person name="Mayer K.F."/>
            <person name="Moreau H."/>
            <person name="Not F."/>
            <person name="Otillar R."/>
            <person name="Panaud O."/>
            <person name="Pangilinan J."/>
            <person name="Paulsen I."/>
            <person name="Piegu B."/>
            <person name="Poliakov A."/>
            <person name="Robbens S."/>
            <person name="Schmutz J."/>
            <person name="Toulza E."/>
            <person name="Wyss T."/>
            <person name="Zelensky A."/>
            <person name="Zhou K."/>
            <person name="Armbrust E.V."/>
            <person name="Bhattacharya D."/>
            <person name="Goodenough U.W."/>
            <person name="Van de Peer Y."/>
            <person name="Grigoriev I.V."/>
        </authorList>
    </citation>
    <scope>NUCLEOTIDE SEQUENCE [LARGE SCALE GENOMIC DNA]</scope>
    <source>
        <strain evidence="7">RCC299 / NOUM17</strain>
    </source>
</reference>
<evidence type="ECO:0000256" key="2">
    <source>
        <dbReference type="ARBA" id="ARBA00023122"/>
    </source>
</evidence>
<dbReference type="RefSeq" id="XP_002503939.1">
    <property type="nucleotide sequence ID" value="XM_002503893.1"/>
</dbReference>
<dbReference type="KEGG" id="mis:MICPUN_60055"/>
<dbReference type="OrthoDB" id="449052at2759"/>
<name>C1EAF5_MICCC</name>
<organism evidence="6 7">
    <name type="scientific">Micromonas commoda (strain RCC299 / NOUM17 / CCMP2709)</name>
    <name type="common">Picoplanktonic green alga</name>
    <dbReference type="NCBI Taxonomy" id="296587"/>
    <lineage>
        <taxon>Eukaryota</taxon>
        <taxon>Viridiplantae</taxon>
        <taxon>Chlorophyta</taxon>
        <taxon>Mamiellophyceae</taxon>
        <taxon>Mamiellales</taxon>
        <taxon>Mamiellaceae</taxon>
        <taxon>Micromonas</taxon>
    </lineage>
</organism>
<dbReference type="Gene3D" id="3.10.580.10">
    <property type="entry name" value="CBS-domain"/>
    <property type="match status" value="1"/>
</dbReference>
<dbReference type="FunCoup" id="C1EAF5">
    <property type="interactions" value="88"/>
</dbReference>
<dbReference type="OMA" id="HADNQHY"/>
<dbReference type="AlphaFoldDB" id="C1EAF5"/>
<dbReference type="InterPro" id="IPR050511">
    <property type="entry name" value="AMPK_gamma/SDS23_families"/>
</dbReference>
<sequence length="419" mass="44689">MSTSPAPEGEDPADLLDRTNLAAYLSARKQLAAENSQLGLPTRPVLPGVLRTDETVSEAMELLSSLRVQAAPLVAMHADNQHYDAQAFISCGDLVLGFLERVNSSGLGTATRDVNVLDRMAALTAVGQAYSKTKLVDIRSRWDGTGVWSTATEDMSLADALRRCMHIGEEHRNEPGSPMLRQCPHRFAVIDASGMVVDIVAQSDLAMYLRRNADLLDQTVMNATLQSMNLGSQGSRRVVSVNASTPTVDCFYEMERANVQAVAIIDENTDALIGNLSETDIMTLKSDAYGALALPVGEYLLHAHGITNPKIPDIVNRTLYNPDSTVFSAALANEGSRLVVTCELGATIAEVLDAMHVKAVHRVWVVDDAGRPVGVVALSDILAAIAVKKPAGVRGTSEGTMGKSTMHAAIPTPTSQSSA</sequence>
<dbReference type="PROSITE" id="PS51371">
    <property type="entry name" value="CBS"/>
    <property type="match status" value="2"/>
</dbReference>
<dbReference type="PANTHER" id="PTHR13780:SF128">
    <property type="entry name" value="CBS DOMAIN-CONTAINING PROTEIN"/>
    <property type="match status" value="1"/>
</dbReference>
<dbReference type="STRING" id="296587.C1EAF5"/>
<evidence type="ECO:0000256" key="1">
    <source>
        <dbReference type="ARBA" id="ARBA00022737"/>
    </source>
</evidence>
<feature type="domain" description="CBS" evidence="5">
    <location>
        <begin position="234"/>
        <end position="294"/>
    </location>
</feature>
<dbReference type="Proteomes" id="UP000002009">
    <property type="component" value="Chromosome 7"/>
</dbReference>
<dbReference type="GeneID" id="8245229"/>
<dbReference type="PANTHER" id="PTHR13780">
    <property type="entry name" value="AMP-ACTIVATED PROTEIN KINASE, GAMMA REGULATORY SUBUNIT"/>
    <property type="match status" value="1"/>
</dbReference>
<dbReference type="eggNOG" id="KOG1764">
    <property type="taxonomic scope" value="Eukaryota"/>
</dbReference>
<accession>C1EAF5</accession>
<feature type="domain" description="CBS" evidence="5">
    <location>
        <begin position="335"/>
        <end position="393"/>
    </location>
</feature>